<reference evidence="3" key="3">
    <citation type="submission" date="2025-08" db="UniProtKB">
        <authorList>
            <consortium name="RefSeq"/>
        </authorList>
    </citation>
    <scope>IDENTIFICATION</scope>
    <source>
        <strain evidence="3">CBS 342.82</strain>
    </source>
</reference>
<reference evidence="3" key="1">
    <citation type="submission" date="2020-01" db="EMBL/GenBank/DDBJ databases">
        <authorList>
            <consortium name="DOE Joint Genome Institute"/>
            <person name="Haridas S."/>
            <person name="Albert R."/>
            <person name="Binder M."/>
            <person name="Bloem J."/>
            <person name="Labutti K."/>
            <person name="Salamov A."/>
            <person name="Andreopoulos B."/>
            <person name="Baker S.E."/>
            <person name="Barry K."/>
            <person name="Bills G."/>
            <person name="Bluhm B.H."/>
            <person name="Cannon C."/>
            <person name="Castanera R."/>
            <person name="Culley D.E."/>
            <person name="Daum C."/>
            <person name="Ezra D."/>
            <person name="Gonzalez J.B."/>
            <person name="Henrissat B."/>
            <person name="Kuo A."/>
            <person name="Liang C."/>
            <person name="Lipzen A."/>
            <person name="Lutzoni F."/>
            <person name="Magnuson J."/>
            <person name="Mondo S."/>
            <person name="Nolan M."/>
            <person name="Ohm R."/>
            <person name="Pangilinan J."/>
            <person name="Park H.-J."/>
            <person name="Ramirez L."/>
            <person name="Alfaro M."/>
            <person name="Sun H."/>
            <person name="Tritt A."/>
            <person name="Yoshinaga Y."/>
            <person name="Zwiers L.-H."/>
            <person name="Turgeon B.G."/>
            <person name="Goodwin S.B."/>
            <person name="Spatafora J.W."/>
            <person name="Crous P.W."/>
            <person name="Grigoriev I.V."/>
        </authorList>
    </citation>
    <scope>NUCLEOTIDE SEQUENCE</scope>
    <source>
        <strain evidence="3">CBS 342.82</strain>
    </source>
</reference>
<feature type="compositionally biased region" description="Basic and acidic residues" evidence="1">
    <location>
        <begin position="12"/>
        <end position="51"/>
    </location>
</feature>
<dbReference type="RefSeq" id="XP_033464770.1">
    <property type="nucleotide sequence ID" value="XM_033602813.1"/>
</dbReference>
<reference evidence="3" key="2">
    <citation type="submission" date="2020-04" db="EMBL/GenBank/DDBJ databases">
        <authorList>
            <consortium name="NCBI Genome Project"/>
        </authorList>
    </citation>
    <scope>NUCLEOTIDE SEQUENCE</scope>
    <source>
        <strain evidence="3">CBS 342.82</strain>
    </source>
</reference>
<name>A0A6J3MJ33_9PEZI</name>
<evidence type="ECO:0008006" key="4">
    <source>
        <dbReference type="Google" id="ProtNLM"/>
    </source>
</evidence>
<feature type="region of interest" description="Disordered" evidence="1">
    <location>
        <begin position="1"/>
        <end position="75"/>
    </location>
</feature>
<dbReference type="Proteomes" id="UP000504637">
    <property type="component" value="Unplaced"/>
</dbReference>
<keyword evidence="2" id="KW-1185">Reference proteome</keyword>
<protein>
    <recommendedName>
        <fullName evidence="4">Autophagy protein</fullName>
    </recommendedName>
</protein>
<evidence type="ECO:0000256" key="1">
    <source>
        <dbReference type="SAM" id="MobiDB-lite"/>
    </source>
</evidence>
<dbReference type="GeneID" id="54360613"/>
<feature type="compositionally biased region" description="Polar residues" evidence="1">
    <location>
        <begin position="1"/>
        <end position="11"/>
    </location>
</feature>
<dbReference type="OrthoDB" id="2103031at2759"/>
<gene>
    <name evidence="3" type="ORF">K489DRAFT_366851</name>
</gene>
<organism evidence="3">
    <name type="scientific">Dissoconium aciculare CBS 342.82</name>
    <dbReference type="NCBI Taxonomy" id="1314786"/>
    <lineage>
        <taxon>Eukaryota</taxon>
        <taxon>Fungi</taxon>
        <taxon>Dikarya</taxon>
        <taxon>Ascomycota</taxon>
        <taxon>Pezizomycotina</taxon>
        <taxon>Dothideomycetes</taxon>
        <taxon>Dothideomycetidae</taxon>
        <taxon>Mycosphaerellales</taxon>
        <taxon>Dissoconiaceae</taxon>
        <taxon>Dissoconium</taxon>
    </lineage>
</organism>
<evidence type="ECO:0000313" key="2">
    <source>
        <dbReference type="Proteomes" id="UP000504637"/>
    </source>
</evidence>
<proteinExistence type="predicted"/>
<dbReference type="AlphaFoldDB" id="A0A6J3MJ33"/>
<accession>A0A6J3MJ33</accession>
<sequence>MSWFWSSSQKAQSDDPLNKLDPSLRDFLDKETPSKHETHDGDNQRLSRDTQEISATGDAHSPTQDPAAAPVAPPQSLYQDGRYAHLWKTYVNHQDIENAAKSDADRLAEIVSVYKERKAEIGRAALENCVDFQLGIKECFSSGTWTQKAGMCKEENKAFNRCFEMQSRFLKALGYLAIQRSAEDDERIQMHADKLYHEMLDRERKIAEAKAQGLEEPSLPPLIEPQATMKALGTDSAWAQARMIAQEKGQELKLSSFSPDKQAEIRARLKGKSKAEQQLELQLVAGESRATLDYAIRIREQMEEERKNRADRRARGKETFGDTIKRYWGWEQ</sequence>
<evidence type="ECO:0000313" key="3">
    <source>
        <dbReference type="RefSeq" id="XP_033464770.1"/>
    </source>
</evidence>